<evidence type="ECO:0000256" key="1">
    <source>
        <dbReference type="ARBA" id="ARBA00004651"/>
    </source>
</evidence>
<feature type="transmembrane region" description="Helical" evidence="6">
    <location>
        <begin position="108"/>
        <end position="128"/>
    </location>
</feature>
<dbReference type="Proteomes" id="UP001232536">
    <property type="component" value="Unassembled WGS sequence"/>
</dbReference>
<evidence type="ECO:0000256" key="4">
    <source>
        <dbReference type="ARBA" id="ARBA00022989"/>
    </source>
</evidence>
<comment type="subcellular location">
    <subcellularLocation>
        <location evidence="1">Cell membrane</location>
        <topology evidence="1">Multi-pass membrane protein</topology>
    </subcellularLocation>
</comment>
<dbReference type="InterPro" id="IPR001851">
    <property type="entry name" value="ABC_transp_permease"/>
</dbReference>
<dbReference type="PANTHER" id="PTHR32196:SF72">
    <property type="entry name" value="RIBOSE IMPORT PERMEASE PROTEIN RBSC"/>
    <property type="match status" value="1"/>
</dbReference>
<keyword evidence="8" id="KW-1185">Reference proteome</keyword>
<feature type="transmembrane region" description="Helical" evidence="6">
    <location>
        <begin position="298"/>
        <end position="319"/>
    </location>
</feature>
<dbReference type="Pfam" id="PF02653">
    <property type="entry name" value="BPD_transp_2"/>
    <property type="match status" value="1"/>
</dbReference>
<evidence type="ECO:0000256" key="2">
    <source>
        <dbReference type="ARBA" id="ARBA00022475"/>
    </source>
</evidence>
<evidence type="ECO:0000313" key="8">
    <source>
        <dbReference type="Proteomes" id="UP001232536"/>
    </source>
</evidence>
<feature type="transmembrane region" description="Helical" evidence="6">
    <location>
        <begin position="24"/>
        <end position="43"/>
    </location>
</feature>
<evidence type="ECO:0000256" key="3">
    <source>
        <dbReference type="ARBA" id="ARBA00022692"/>
    </source>
</evidence>
<evidence type="ECO:0000256" key="6">
    <source>
        <dbReference type="SAM" id="Phobius"/>
    </source>
</evidence>
<evidence type="ECO:0000313" key="7">
    <source>
        <dbReference type="EMBL" id="MDO8106517.1"/>
    </source>
</evidence>
<dbReference type="RefSeq" id="WP_304600169.1">
    <property type="nucleotide sequence ID" value="NZ_JAUQYP010000001.1"/>
</dbReference>
<keyword evidence="2" id="KW-1003">Cell membrane</keyword>
<keyword evidence="3 6" id="KW-0812">Transmembrane</keyword>
<name>A0ABT9D6Q1_9CELL</name>
<proteinExistence type="predicted"/>
<evidence type="ECO:0000256" key="5">
    <source>
        <dbReference type="ARBA" id="ARBA00023136"/>
    </source>
</evidence>
<feature type="transmembrane region" description="Helical" evidence="6">
    <location>
        <begin position="134"/>
        <end position="152"/>
    </location>
</feature>
<feature type="transmembrane region" description="Helical" evidence="6">
    <location>
        <begin position="63"/>
        <end position="96"/>
    </location>
</feature>
<feature type="transmembrane region" description="Helical" evidence="6">
    <location>
        <begin position="259"/>
        <end position="286"/>
    </location>
</feature>
<dbReference type="EMBL" id="JAUQYP010000001">
    <property type="protein sequence ID" value="MDO8106517.1"/>
    <property type="molecule type" value="Genomic_DNA"/>
</dbReference>
<protein>
    <submittedName>
        <fullName evidence="7">ABC transporter permease</fullName>
    </submittedName>
</protein>
<keyword evidence="5 6" id="KW-0472">Membrane</keyword>
<reference evidence="7 8" key="1">
    <citation type="submission" date="2023-07" db="EMBL/GenBank/DDBJ databases">
        <title>Description of novel actinomycetes strains, isolated from tidal flat sediment.</title>
        <authorList>
            <person name="Lu C."/>
        </authorList>
    </citation>
    <scope>NUCLEOTIDE SEQUENCE [LARGE SCALE GENOMIC DNA]</scope>
    <source>
        <strain evidence="7 8">SYSU T00b441</strain>
    </source>
</reference>
<keyword evidence="4 6" id="KW-1133">Transmembrane helix</keyword>
<gene>
    <name evidence="7" type="ORF">Q6348_04825</name>
</gene>
<comment type="caution">
    <text evidence="7">The sequence shown here is derived from an EMBL/GenBank/DDBJ whole genome shotgun (WGS) entry which is preliminary data.</text>
</comment>
<accession>A0ABT9D6Q1</accession>
<sequence length="323" mass="33390">MSALAPARPDARALRWLPRLNKRFLIDYMAWVLLLALALIGVATNGSLFASGSNLNNIVEQSVIIGLLAIGQFVVILTGGIDLSVGSAMALTAMVVGVSMPLGTPGAVLMAVLTGTLVGLASGLTVVYGGLPPFIVTFAMMAVARGLALTITSGKSVQVLDNSLLGLGFGWQKVAVWALAIAVVWFILTRTRTGVRVYAVGGNVEAARVSGISTPRVIVLVYVISGLCAATAGILSFARNGGVAVPTSGQGYEMETIAAVVLGGVNLLGGEGRFVGAIAGTVFVVMLRNILDLSNADAFWSFCVIGVVLWGAVMLRGALERMR</sequence>
<dbReference type="CDD" id="cd06579">
    <property type="entry name" value="TM_PBP1_transp_AraH_like"/>
    <property type="match status" value="1"/>
</dbReference>
<feature type="transmembrane region" description="Helical" evidence="6">
    <location>
        <begin position="217"/>
        <end position="238"/>
    </location>
</feature>
<dbReference type="PANTHER" id="PTHR32196">
    <property type="entry name" value="ABC TRANSPORTER PERMEASE PROTEIN YPHD-RELATED-RELATED"/>
    <property type="match status" value="1"/>
</dbReference>
<organism evidence="7 8">
    <name type="scientific">Actinotalea lenta</name>
    <dbReference type="NCBI Taxonomy" id="3064654"/>
    <lineage>
        <taxon>Bacteria</taxon>
        <taxon>Bacillati</taxon>
        <taxon>Actinomycetota</taxon>
        <taxon>Actinomycetes</taxon>
        <taxon>Micrococcales</taxon>
        <taxon>Cellulomonadaceae</taxon>
        <taxon>Actinotalea</taxon>
    </lineage>
</organism>
<feature type="transmembrane region" description="Helical" evidence="6">
    <location>
        <begin position="164"/>
        <end position="188"/>
    </location>
</feature>